<evidence type="ECO:0000256" key="1">
    <source>
        <dbReference type="SAM" id="Phobius"/>
    </source>
</evidence>
<feature type="transmembrane region" description="Helical" evidence="1">
    <location>
        <begin position="30"/>
        <end position="50"/>
    </location>
</feature>
<dbReference type="AlphaFoldDB" id="A0AA45C8Z6"/>
<gene>
    <name evidence="2" type="ORF">C7380_10161</name>
</gene>
<feature type="transmembrane region" description="Helical" evidence="1">
    <location>
        <begin position="71"/>
        <end position="89"/>
    </location>
</feature>
<keyword evidence="1" id="KW-0472">Membrane</keyword>
<reference evidence="2 3" key="1">
    <citation type="submission" date="2018-05" db="EMBL/GenBank/DDBJ databases">
        <title>Genomic Encyclopedia of Type Strains, Phase IV (KMG-IV): sequencing the most valuable type-strain genomes for metagenomic binning, comparative biology and taxonomic classification.</title>
        <authorList>
            <person name="Goeker M."/>
        </authorList>
    </citation>
    <scope>NUCLEOTIDE SEQUENCE [LARGE SCALE GENOMIC DNA]</scope>
    <source>
        <strain evidence="2 3">DSM 24906</strain>
    </source>
</reference>
<proteinExistence type="predicted"/>
<keyword evidence="1" id="KW-1133">Transmembrane helix</keyword>
<organism evidence="2 3">
    <name type="scientific">Oceanotoga teriensis</name>
    <dbReference type="NCBI Taxonomy" id="515440"/>
    <lineage>
        <taxon>Bacteria</taxon>
        <taxon>Thermotogati</taxon>
        <taxon>Thermotogota</taxon>
        <taxon>Thermotogae</taxon>
        <taxon>Petrotogales</taxon>
        <taxon>Petrotogaceae</taxon>
        <taxon>Oceanotoga</taxon>
    </lineage>
</organism>
<name>A0AA45C8Z6_9BACT</name>
<keyword evidence="1" id="KW-0812">Transmembrane</keyword>
<evidence type="ECO:0000313" key="2">
    <source>
        <dbReference type="EMBL" id="PWJ96489.1"/>
    </source>
</evidence>
<evidence type="ECO:0000313" key="3">
    <source>
        <dbReference type="Proteomes" id="UP000245921"/>
    </source>
</evidence>
<sequence length="100" mass="11301">MIITFIILVKSINSDDLRKMQKWILPSNGLSIFLILSGVSLFVAWLPDIISSLINGKSLSLIEVYTTEITYVLDIGIISPLIFICLFYLKKNEGIGDSWY</sequence>
<protein>
    <submittedName>
        <fullName evidence="2">Uncharacterized protein</fullName>
    </submittedName>
</protein>
<comment type="caution">
    <text evidence="2">The sequence shown here is derived from an EMBL/GenBank/DDBJ whole genome shotgun (WGS) entry which is preliminary data.</text>
</comment>
<accession>A0AA45C8Z6</accession>
<keyword evidence="3" id="KW-1185">Reference proteome</keyword>
<dbReference type="Proteomes" id="UP000245921">
    <property type="component" value="Unassembled WGS sequence"/>
</dbReference>
<dbReference type="EMBL" id="QGGI01000001">
    <property type="protein sequence ID" value="PWJ96489.1"/>
    <property type="molecule type" value="Genomic_DNA"/>
</dbReference>